<keyword evidence="8" id="KW-0592">Phosphate transport</keyword>
<dbReference type="InterPro" id="IPR000014">
    <property type="entry name" value="PAS"/>
</dbReference>
<dbReference type="RefSeq" id="WP_074201582.1">
    <property type="nucleotide sequence ID" value="NZ_FSRE01000003.1"/>
</dbReference>
<keyword evidence="21" id="KW-1185">Reference proteome</keyword>
<dbReference type="InterPro" id="IPR003661">
    <property type="entry name" value="HisK_dim/P_dom"/>
</dbReference>
<keyword evidence="6" id="KW-1003">Cell membrane</keyword>
<dbReference type="GO" id="GO:0006817">
    <property type="term" value="P:phosphate ion transport"/>
    <property type="evidence" value="ECO:0007669"/>
    <property type="project" value="UniProtKB-KW"/>
</dbReference>
<evidence type="ECO:0000259" key="19">
    <source>
        <dbReference type="PROSITE" id="PS50109"/>
    </source>
</evidence>
<evidence type="ECO:0000256" key="3">
    <source>
        <dbReference type="ARBA" id="ARBA00012438"/>
    </source>
</evidence>
<dbReference type="PANTHER" id="PTHR45453">
    <property type="entry name" value="PHOSPHATE REGULON SENSOR PROTEIN PHOR"/>
    <property type="match status" value="1"/>
</dbReference>
<dbReference type="InterPro" id="IPR036890">
    <property type="entry name" value="HATPase_C_sf"/>
</dbReference>
<dbReference type="OrthoDB" id="9813151at2"/>
<dbReference type="Pfam" id="PF00512">
    <property type="entry name" value="HisKA"/>
    <property type="match status" value="1"/>
</dbReference>
<keyword evidence="14 18" id="KW-1133">Transmembrane helix</keyword>
<evidence type="ECO:0000256" key="8">
    <source>
        <dbReference type="ARBA" id="ARBA00022592"/>
    </source>
</evidence>
<protein>
    <recommendedName>
        <fullName evidence="4">Phosphate regulon sensor protein PhoR</fullName>
        <ecNumber evidence="3">2.7.13.3</ecNumber>
    </recommendedName>
</protein>
<keyword evidence="16 18" id="KW-0472">Membrane</keyword>
<keyword evidence="10 18" id="KW-0812">Transmembrane</keyword>
<comment type="subcellular location">
    <subcellularLocation>
        <location evidence="2">Cell membrane</location>
    </subcellularLocation>
</comment>
<dbReference type="Gene3D" id="3.30.565.10">
    <property type="entry name" value="Histidine kinase-like ATPase, C-terminal domain"/>
    <property type="match status" value="1"/>
</dbReference>
<dbReference type="CDD" id="cd00130">
    <property type="entry name" value="PAS"/>
    <property type="match status" value="1"/>
</dbReference>
<feature type="transmembrane region" description="Helical" evidence="18">
    <location>
        <begin position="12"/>
        <end position="43"/>
    </location>
</feature>
<dbReference type="SMART" id="SM00388">
    <property type="entry name" value="HisKA"/>
    <property type="match status" value="1"/>
</dbReference>
<dbReference type="EMBL" id="FSRE01000003">
    <property type="protein sequence ID" value="SIO05707.1"/>
    <property type="molecule type" value="Genomic_DNA"/>
</dbReference>
<dbReference type="FunFam" id="3.30.565.10:FF:000006">
    <property type="entry name" value="Sensor histidine kinase WalK"/>
    <property type="match status" value="1"/>
</dbReference>
<evidence type="ECO:0000256" key="10">
    <source>
        <dbReference type="ARBA" id="ARBA00022692"/>
    </source>
</evidence>
<feature type="domain" description="Histidine kinase" evidence="19">
    <location>
        <begin position="209"/>
        <end position="425"/>
    </location>
</feature>
<name>A0A1N6GE04_9GAMM</name>
<evidence type="ECO:0000256" key="15">
    <source>
        <dbReference type="ARBA" id="ARBA00023012"/>
    </source>
</evidence>
<keyword evidence="13" id="KW-0067">ATP-binding</keyword>
<dbReference type="Proteomes" id="UP000198461">
    <property type="component" value="Unassembled WGS sequence"/>
</dbReference>
<evidence type="ECO:0000256" key="1">
    <source>
        <dbReference type="ARBA" id="ARBA00000085"/>
    </source>
</evidence>
<dbReference type="NCBIfam" id="TIGR02966">
    <property type="entry name" value="phoR_proteo"/>
    <property type="match status" value="1"/>
</dbReference>
<dbReference type="GO" id="GO:0005524">
    <property type="term" value="F:ATP binding"/>
    <property type="evidence" value="ECO:0007669"/>
    <property type="project" value="UniProtKB-KW"/>
</dbReference>
<dbReference type="InterPro" id="IPR004358">
    <property type="entry name" value="Sig_transdc_His_kin-like_C"/>
</dbReference>
<dbReference type="InterPro" id="IPR035965">
    <property type="entry name" value="PAS-like_dom_sf"/>
</dbReference>
<evidence type="ECO:0000313" key="20">
    <source>
        <dbReference type="EMBL" id="SIO05707.1"/>
    </source>
</evidence>
<keyword evidence="15" id="KW-0902">Two-component regulatory system</keyword>
<evidence type="ECO:0000256" key="13">
    <source>
        <dbReference type="ARBA" id="ARBA00022840"/>
    </source>
</evidence>
<dbReference type="InterPro" id="IPR036097">
    <property type="entry name" value="HisK_dim/P_sf"/>
</dbReference>
<organism evidence="20 21">
    <name type="scientific">Sulfurivirga caldicuralii</name>
    <dbReference type="NCBI Taxonomy" id="364032"/>
    <lineage>
        <taxon>Bacteria</taxon>
        <taxon>Pseudomonadati</taxon>
        <taxon>Pseudomonadota</taxon>
        <taxon>Gammaproteobacteria</taxon>
        <taxon>Thiotrichales</taxon>
        <taxon>Piscirickettsiaceae</taxon>
        <taxon>Sulfurivirga</taxon>
    </lineage>
</organism>
<evidence type="ECO:0000256" key="18">
    <source>
        <dbReference type="SAM" id="Phobius"/>
    </source>
</evidence>
<dbReference type="Pfam" id="PF11808">
    <property type="entry name" value="PhoR"/>
    <property type="match status" value="1"/>
</dbReference>
<keyword evidence="7" id="KW-0597">Phosphoprotein</keyword>
<dbReference type="FunFam" id="1.10.287.130:FF:000001">
    <property type="entry name" value="Two-component sensor histidine kinase"/>
    <property type="match status" value="1"/>
</dbReference>
<comment type="catalytic activity">
    <reaction evidence="1">
        <text>ATP + protein L-histidine = ADP + protein N-phospho-L-histidine.</text>
        <dbReference type="EC" id="2.7.13.3"/>
    </reaction>
</comment>
<dbReference type="SUPFAM" id="SSF47384">
    <property type="entry name" value="Homodimeric domain of signal transducing histidine kinase"/>
    <property type="match status" value="1"/>
</dbReference>
<dbReference type="PRINTS" id="PR00344">
    <property type="entry name" value="BCTRLSENSOR"/>
</dbReference>
<dbReference type="SUPFAM" id="SSF55785">
    <property type="entry name" value="PYP-like sensor domain (PAS domain)"/>
    <property type="match status" value="1"/>
</dbReference>
<evidence type="ECO:0000256" key="12">
    <source>
        <dbReference type="ARBA" id="ARBA00022777"/>
    </source>
</evidence>
<dbReference type="GO" id="GO:0004721">
    <property type="term" value="F:phosphoprotein phosphatase activity"/>
    <property type="evidence" value="ECO:0007669"/>
    <property type="project" value="InterPro"/>
</dbReference>
<evidence type="ECO:0000256" key="4">
    <source>
        <dbReference type="ARBA" id="ARBA00019665"/>
    </source>
</evidence>
<comment type="function">
    <text evidence="17">Member of the two-component regulatory system PhoR/PhoB involved in the phosphate regulon genes expression. PhoR may function as a membrane-associated protein kinase that phosphorylates PhoB in response to environmental signals.</text>
</comment>
<keyword evidence="5" id="KW-0813">Transport</keyword>
<dbReference type="GO" id="GO:0000155">
    <property type="term" value="F:phosphorelay sensor kinase activity"/>
    <property type="evidence" value="ECO:0007669"/>
    <property type="project" value="InterPro"/>
</dbReference>
<evidence type="ECO:0000256" key="11">
    <source>
        <dbReference type="ARBA" id="ARBA00022741"/>
    </source>
</evidence>
<dbReference type="EC" id="2.7.13.3" evidence="3"/>
<evidence type="ECO:0000256" key="17">
    <source>
        <dbReference type="ARBA" id="ARBA00025207"/>
    </source>
</evidence>
<evidence type="ECO:0000256" key="9">
    <source>
        <dbReference type="ARBA" id="ARBA00022679"/>
    </source>
</evidence>
<dbReference type="SUPFAM" id="SSF55874">
    <property type="entry name" value="ATPase domain of HSP90 chaperone/DNA topoisomerase II/histidine kinase"/>
    <property type="match status" value="1"/>
</dbReference>
<dbReference type="Pfam" id="PF02518">
    <property type="entry name" value="HATPase_c"/>
    <property type="match status" value="1"/>
</dbReference>
<evidence type="ECO:0000256" key="14">
    <source>
        <dbReference type="ARBA" id="ARBA00022989"/>
    </source>
</evidence>
<dbReference type="InterPro" id="IPR021766">
    <property type="entry name" value="PhoR_N"/>
</dbReference>
<dbReference type="GO" id="GO:0005886">
    <property type="term" value="C:plasma membrane"/>
    <property type="evidence" value="ECO:0007669"/>
    <property type="project" value="UniProtKB-SubCell"/>
</dbReference>
<dbReference type="Pfam" id="PF13188">
    <property type="entry name" value="PAS_8"/>
    <property type="match status" value="1"/>
</dbReference>
<keyword evidence="11" id="KW-0547">Nucleotide-binding</keyword>
<gene>
    <name evidence="20" type="ORF">SAMN05443662_1300</name>
</gene>
<accession>A0A1N6GE04</accession>
<dbReference type="AlphaFoldDB" id="A0A1N6GE04"/>
<evidence type="ECO:0000256" key="16">
    <source>
        <dbReference type="ARBA" id="ARBA00023136"/>
    </source>
</evidence>
<dbReference type="InterPro" id="IPR014310">
    <property type="entry name" value="Sig_transdc_His_kinase_PhoR"/>
</dbReference>
<proteinExistence type="predicted"/>
<dbReference type="PANTHER" id="PTHR45453:SF1">
    <property type="entry name" value="PHOSPHATE REGULON SENSOR PROTEIN PHOR"/>
    <property type="match status" value="1"/>
</dbReference>
<dbReference type="PROSITE" id="PS50109">
    <property type="entry name" value="HIS_KIN"/>
    <property type="match status" value="1"/>
</dbReference>
<dbReference type="InterPro" id="IPR003594">
    <property type="entry name" value="HATPase_dom"/>
</dbReference>
<evidence type="ECO:0000313" key="21">
    <source>
        <dbReference type="Proteomes" id="UP000198461"/>
    </source>
</evidence>
<dbReference type="InterPro" id="IPR005467">
    <property type="entry name" value="His_kinase_dom"/>
</dbReference>
<dbReference type="Gene3D" id="3.30.450.20">
    <property type="entry name" value="PAS domain"/>
    <property type="match status" value="1"/>
</dbReference>
<reference evidence="20 21" key="1">
    <citation type="submission" date="2016-11" db="EMBL/GenBank/DDBJ databases">
        <authorList>
            <person name="Jaros S."/>
            <person name="Januszkiewicz K."/>
            <person name="Wedrychowicz H."/>
        </authorList>
    </citation>
    <scope>NUCLEOTIDE SEQUENCE [LARGE SCALE GENOMIC DNA]</scope>
    <source>
        <strain evidence="20 21">DSM 17737</strain>
    </source>
</reference>
<sequence length="427" mass="49421">MRALLRAELPNLLVFAGAALLWGLLTDLWSIGWFAAFVGYTLWHIWMGSRLYHWFNNAFYETPSEEFFGLWGEFERALWRRLKRLQANLRRLRTARDHARARLEHLPMALVELDEGFRLVWRNPAAKKLLGLQRSDAGRHIRQFLRAPEFVQWLERGAFERPLKLSLPGQTLQVVQVQLIPFEGGWLMLLEDITQAYDLMQMRRDFVANASHELRTPLTVFTGYLETLLDMLPPDLESLRPALEQMEQQAVRMRRIIEDLLTLSAVERQSRLENEHWIDMCAQLDTLRDEADLLSAGRHEITFSCEEKGRLYGDPNLLRSVFTNLLSNAVRYTPEGGRIAVRWYVSEKGGFFEVEDTGIGIPREHIPRLTERFYRVDTARSRETGGTGLGLAIVKHVLELHGGHLEVESLPYVGSTFRAVFPINRVT</sequence>
<keyword evidence="12 20" id="KW-0418">Kinase</keyword>
<evidence type="ECO:0000256" key="6">
    <source>
        <dbReference type="ARBA" id="ARBA00022475"/>
    </source>
</evidence>
<dbReference type="STRING" id="364032.SAMN05443662_1300"/>
<keyword evidence="9" id="KW-0808">Transferase</keyword>
<dbReference type="Gene3D" id="1.10.287.130">
    <property type="match status" value="1"/>
</dbReference>
<dbReference type="SMART" id="SM00387">
    <property type="entry name" value="HATPase_c"/>
    <property type="match status" value="1"/>
</dbReference>
<evidence type="ECO:0000256" key="5">
    <source>
        <dbReference type="ARBA" id="ARBA00022448"/>
    </source>
</evidence>
<dbReference type="CDD" id="cd00082">
    <property type="entry name" value="HisKA"/>
    <property type="match status" value="1"/>
</dbReference>
<dbReference type="InterPro" id="IPR050351">
    <property type="entry name" value="BphY/WalK/GraS-like"/>
</dbReference>
<evidence type="ECO:0000256" key="7">
    <source>
        <dbReference type="ARBA" id="ARBA00022553"/>
    </source>
</evidence>
<dbReference type="GO" id="GO:0016036">
    <property type="term" value="P:cellular response to phosphate starvation"/>
    <property type="evidence" value="ECO:0007669"/>
    <property type="project" value="TreeGrafter"/>
</dbReference>
<evidence type="ECO:0000256" key="2">
    <source>
        <dbReference type="ARBA" id="ARBA00004236"/>
    </source>
</evidence>